<dbReference type="PROSITE" id="PS00099">
    <property type="entry name" value="THIOLASE_3"/>
    <property type="match status" value="1"/>
</dbReference>
<dbReference type="Pfam" id="PF02803">
    <property type="entry name" value="Thiolase_C"/>
    <property type="match status" value="1"/>
</dbReference>
<evidence type="ECO:0000256" key="1">
    <source>
        <dbReference type="ARBA" id="ARBA00004173"/>
    </source>
</evidence>
<dbReference type="CDD" id="cd00751">
    <property type="entry name" value="thiolase"/>
    <property type="match status" value="1"/>
</dbReference>
<evidence type="ECO:0000313" key="14">
    <source>
        <dbReference type="EMBL" id="KAK8899625.1"/>
    </source>
</evidence>
<dbReference type="InterPro" id="IPR002155">
    <property type="entry name" value="Thiolase"/>
</dbReference>
<evidence type="ECO:0000256" key="9">
    <source>
        <dbReference type="ARBA" id="ARBA00023128"/>
    </source>
</evidence>
<keyword evidence="10 11" id="KW-0012">Acyltransferase</keyword>
<keyword evidence="15" id="KW-1185">Reference proteome</keyword>
<dbReference type="EMBL" id="JAPFFF010000001">
    <property type="protein sequence ID" value="KAK8899625.1"/>
    <property type="molecule type" value="Genomic_DNA"/>
</dbReference>
<evidence type="ECO:0000256" key="2">
    <source>
        <dbReference type="ARBA" id="ARBA00010982"/>
    </source>
</evidence>
<keyword evidence="9" id="KW-0496">Mitochondrion</keyword>
<dbReference type="Pfam" id="PF00108">
    <property type="entry name" value="Thiolase_N"/>
    <property type="match status" value="1"/>
</dbReference>
<evidence type="ECO:0000256" key="7">
    <source>
        <dbReference type="ARBA" id="ARBA00022946"/>
    </source>
</evidence>
<dbReference type="InterPro" id="IPR020616">
    <property type="entry name" value="Thiolase_N"/>
</dbReference>
<evidence type="ECO:0000313" key="15">
    <source>
        <dbReference type="Proteomes" id="UP001470230"/>
    </source>
</evidence>
<dbReference type="SUPFAM" id="SSF53901">
    <property type="entry name" value="Thiolase-like"/>
    <property type="match status" value="2"/>
</dbReference>
<dbReference type="InterPro" id="IPR020610">
    <property type="entry name" value="Thiolase_AS"/>
</dbReference>
<evidence type="ECO:0000259" key="12">
    <source>
        <dbReference type="Pfam" id="PF00108"/>
    </source>
</evidence>
<evidence type="ECO:0000256" key="10">
    <source>
        <dbReference type="ARBA" id="ARBA00023315"/>
    </source>
</evidence>
<evidence type="ECO:0000256" key="11">
    <source>
        <dbReference type="RuleBase" id="RU003557"/>
    </source>
</evidence>
<keyword evidence="7" id="KW-0809">Transit peptide</keyword>
<dbReference type="Proteomes" id="UP001470230">
    <property type="component" value="Unassembled WGS sequence"/>
</dbReference>
<name>A0ABR2L8D8_9EUKA</name>
<dbReference type="EC" id="2.3.1.9" evidence="4"/>
<protein>
    <recommendedName>
        <fullName evidence="4">acetyl-CoA C-acetyltransferase</fullName>
        <ecNumber evidence="4">2.3.1.9</ecNumber>
    </recommendedName>
</protein>
<keyword evidence="8" id="KW-0630">Potassium</keyword>
<comment type="similarity">
    <text evidence="2 11">Belongs to the thiolase-like superfamily. Thiolase family.</text>
</comment>
<evidence type="ECO:0000256" key="3">
    <source>
        <dbReference type="ARBA" id="ARBA00011881"/>
    </source>
</evidence>
<keyword evidence="5 11" id="KW-0808">Transferase</keyword>
<comment type="subcellular location">
    <subcellularLocation>
        <location evidence="1">Mitochondrion</location>
    </subcellularLocation>
</comment>
<sequence>MSKVFIISSARTPLGSFQGGLSNIPATELGGYAIKESVKKSQIPINDIDEVYVGNVLSCALGQNPAKQCAIFGGLLPTTPCTLVNKVCCSSLKAMIIATQLIKTNEINTAVIAGTENMSLSPRFVEGTRSIKKLGSANLSNPVEAKDSMLVDGLWDSFNDKHMGSLADNCAKNIGISREEQDRYSIQSFHRAQEGWKSGFLDVFSLNGIEKDEVISKLIEEKVSTLRPCFNANGTITAASSSALADGAAAVVLASENYVLSHSDKIAKPIAKIISYANAERDPKEFTLAPIDAAKKALDKAGLSIDQIDLWEVNEAFAVVPLMLIKELKIKEDIVNVFGGGISLGHPLGCTGVRIVNTLISALKAKGKKIGLATLCNGGGGANAIIIELCE</sequence>
<dbReference type="NCBIfam" id="TIGR01930">
    <property type="entry name" value="AcCoA-C-Actrans"/>
    <property type="match status" value="1"/>
</dbReference>
<organism evidence="14 15">
    <name type="scientific">Tritrichomonas musculus</name>
    <dbReference type="NCBI Taxonomy" id="1915356"/>
    <lineage>
        <taxon>Eukaryota</taxon>
        <taxon>Metamonada</taxon>
        <taxon>Parabasalia</taxon>
        <taxon>Tritrichomonadida</taxon>
        <taxon>Tritrichomonadidae</taxon>
        <taxon>Tritrichomonas</taxon>
    </lineage>
</organism>
<dbReference type="PANTHER" id="PTHR18919">
    <property type="entry name" value="ACETYL-COA C-ACYLTRANSFERASE"/>
    <property type="match status" value="1"/>
</dbReference>
<feature type="domain" description="Thiolase C-terminal" evidence="13">
    <location>
        <begin position="268"/>
        <end position="388"/>
    </location>
</feature>
<dbReference type="PROSITE" id="PS00737">
    <property type="entry name" value="THIOLASE_2"/>
    <property type="match status" value="1"/>
</dbReference>
<feature type="domain" description="Thiolase N-terminal" evidence="12">
    <location>
        <begin position="4"/>
        <end position="256"/>
    </location>
</feature>
<accession>A0ABR2L8D8</accession>
<proteinExistence type="inferred from homology"/>
<dbReference type="InterPro" id="IPR016039">
    <property type="entry name" value="Thiolase-like"/>
</dbReference>
<dbReference type="PANTHER" id="PTHR18919:SF156">
    <property type="entry name" value="ACETYL-COA ACETYLTRANSFERASE, MITOCHONDRIAL"/>
    <property type="match status" value="1"/>
</dbReference>
<dbReference type="Gene3D" id="3.40.47.10">
    <property type="match status" value="1"/>
</dbReference>
<evidence type="ECO:0000256" key="8">
    <source>
        <dbReference type="ARBA" id="ARBA00022958"/>
    </source>
</evidence>
<dbReference type="PIRSF" id="PIRSF000429">
    <property type="entry name" value="Ac-CoA_Ac_transf"/>
    <property type="match status" value="1"/>
</dbReference>
<comment type="caution">
    <text evidence="14">The sequence shown here is derived from an EMBL/GenBank/DDBJ whole genome shotgun (WGS) entry which is preliminary data.</text>
</comment>
<dbReference type="InterPro" id="IPR020613">
    <property type="entry name" value="Thiolase_CS"/>
</dbReference>
<dbReference type="InterPro" id="IPR020617">
    <property type="entry name" value="Thiolase_C"/>
</dbReference>
<keyword evidence="6" id="KW-0479">Metal-binding</keyword>
<reference evidence="14 15" key="1">
    <citation type="submission" date="2024-04" db="EMBL/GenBank/DDBJ databases">
        <title>Tritrichomonas musculus Genome.</title>
        <authorList>
            <person name="Alves-Ferreira E."/>
            <person name="Grigg M."/>
            <person name="Lorenzi H."/>
            <person name="Galac M."/>
        </authorList>
    </citation>
    <scope>NUCLEOTIDE SEQUENCE [LARGE SCALE GENOMIC DNA]</scope>
    <source>
        <strain evidence="14 15">EAF2021</strain>
    </source>
</reference>
<evidence type="ECO:0000259" key="13">
    <source>
        <dbReference type="Pfam" id="PF02803"/>
    </source>
</evidence>
<evidence type="ECO:0000256" key="6">
    <source>
        <dbReference type="ARBA" id="ARBA00022723"/>
    </source>
</evidence>
<comment type="subunit">
    <text evidence="3">Homotetramer.</text>
</comment>
<evidence type="ECO:0000256" key="4">
    <source>
        <dbReference type="ARBA" id="ARBA00012705"/>
    </source>
</evidence>
<gene>
    <name evidence="14" type="ORF">M9Y10_001941</name>
</gene>
<evidence type="ECO:0000256" key="5">
    <source>
        <dbReference type="ARBA" id="ARBA00022679"/>
    </source>
</evidence>